<evidence type="ECO:0000256" key="4">
    <source>
        <dbReference type="ARBA" id="ARBA00022741"/>
    </source>
</evidence>
<dbReference type="RefSeq" id="WP_157665229.1">
    <property type="nucleotide sequence ID" value="NZ_CP042912.1"/>
</dbReference>
<dbReference type="GO" id="GO:0003924">
    <property type="term" value="F:GTPase activity"/>
    <property type="evidence" value="ECO:0007669"/>
    <property type="project" value="InterPro"/>
</dbReference>
<proteinExistence type="predicted"/>
<dbReference type="InterPro" id="IPR009001">
    <property type="entry name" value="Transl_elong_EF1A/Init_IF2_C"/>
</dbReference>
<dbReference type="PROSITE" id="PS00301">
    <property type="entry name" value="G_TR_1"/>
    <property type="match status" value="1"/>
</dbReference>
<evidence type="ECO:0000313" key="10">
    <source>
        <dbReference type="EMBL" id="QEG23139.1"/>
    </source>
</evidence>
<dbReference type="GO" id="GO:0005525">
    <property type="term" value="F:GTP binding"/>
    <property type="evidence" value="ECO:0007669"/>
    <property type="project" value="UniProtKB-KW"/>
</dbReference>
<dbReference type="InterPro" id="IPR005225">
    <property type="entry name" value="Small_GTP-bd"/>
</dbReference>
<keyword evidence="11" id="KW-1185">Reference proteome</keyword>
<feature type="domain" description="Tr-type G" evidence="9">
    <location>
        <begin position="1"/>
        <end position="173"/>
    </location>
</feature>
<dbReference type="InterPro" id="IPR036388">
    <property type="entry name" value="WH-like_DNA-bd_sf"/>
</dbReference>
<evidence type="ECO:0000256" key="3">
    <source>
        <dbReference type="ARBA" id="ARBA00022490"/>
    </source>
</evidence>
<comment type="subcellular location">
    <subcellularLocation>
        <location evidence="1">Cytoplasm</location>
    </subcellularLocation>
</comment>
<dbReference type="InterPro" id="IPR036390">
    <property type="entry name" value="WH_DNA-bd_sf"/>
</dbReference>
<comment type="function">
    <text evidence="7">Translation factor necessary for the incorporation of selenocysteine into proteins. It probably replaces EF-Tu for the insertion of selenocysteine directed by the UGA codon. SelB binds GTP and GDP.</text>
</comment>
<dbReference type="AlphaFoldDB" id="A0A5B9PCC3"/>
<dbReference type="PANTHER" id="PTHR43721">
    <property type="entry name" value="ELONGATION FACTOR TU-RELATED"/>
    <property type="match status" value="1"/>
</dbReference>
<evidence type="ECO:0000256" key="6">
    <source>
        <dbReference type="ARBA" id="ARBA00023134"/>
    </source>
</evidence>
<evidence type="ECO:0000256" key="8">
    <source>
        <dbReference type="ARBA" id="ARBA00031615"/>
    </source>
</evidence>
<dbReference type="Pfam" id="PF09107">
    <property type="entry name" value="WHD_3rd_SelB"/>
    <property type="match status" value="1"/>
</dbReference>
<protein>
    <recommendedName>
        <fullName evidence="2">Selenocysteine-specific elongation factor</fullName>
    </recommendedName>
    <alternativeName>
        <fullName evidence="8">SelB translation factor</fullName>
    </alternativeName>
</protein>
<sequence length="637" mass="69597">MRDLILGTAGHIDHGKTSLIGALTGTNTDRLPEEKKRGITIELGYAFLEIGDYRIGVVDVPGHEKFVRQMLAGATGMDMVLLVIAGDDSVKQQTIEHLDILRLLDLTCGVIALTKCDLCEDSWLELVEDEIRSTVADTFLHDAPIIRTSSKTGMGIDELKQALGDAAGKVAATEVANLESAPFRMAIDRAFSIEGHGTVVTGSVSSGKLSMGDSVEVQPGSIPVRVRGIQNHDSGSEEVHRGQRAAINLGGVKLDEFGRGHELAAVGHLVPSSLLTVRIHLLSSVRKPLKDRTRVRFHVGTAELFGNVRLLGCSEIDPGKSGIAQIWLSEPAVTVWNQPFVIRLESPVMTIGGGRVLHPEAAAIKKATAADLKHVNRMDSESPDERAASAVYLLNDASFDPASFPRVAGAIDFLATYDRLKESGELVETAISQTRSVCMHRDRFELLGAQVVKTLTRLHEANPLRFNHKRNVVENEFAWLKQKELLDAVIEHLKKEKTVFANVQSVSLAGFGPKLSKGQKALLEELLKQLRAAELKPPTAAELQKSATKNKESVPELLEMAAENGDIIKVNSEYYFHAEVFDSAQEKIREAIETGGGMTMSDIRTLIDTSRKWAVPLCEYFDESGFTRREGDLRVLA</sequence>
<dbReference type="GO" id="GO:0003746">
    <property type="term" value="F:translation elongation factor activity"/>
    <property type="evidence" value="ECO:0007669"/>
    <property type="project" value="UniProtKB-KW"/>
</dbReference>
<dbReference type="InterPro" id="IPR027417">
    <property type="entry name" value="P-loop_NTPase"/>
</dbReference>
<dbReference type="NCBIfam" id="TIGR00231">
    <property type="entry name" value="small_GTP"/>
    <property type="match status" value="1"/>
</dbReference>
<dbReference type="InterPro" id="IPR050055">
    <property type="entry name" value="EF-Tu_GTPase"/>
</dbReference>
<dbReference type="CDD" id="cd04171">
    <property type="entry name" value="SelB"/>
    <property type="match status" value="1"/>
</dbReference>
<evidence type="ECO:0000259" key="9">
    <source>
        <dbReference type="PROSITE" id="PS51722"/>
    </source>
</evidence>
<dbReference type="SUPFAM" id="SSF50465">
    <property type="entry name" value="EF-Tu/eEF-1alpha/eIF2-gamma C-terminal domain"/>
    <property type="match status" value="1"/>
</dbReference>
<keyword evidence="4" id="KW-0547">Nucleotide-binding</keyword>
<dbReference type="InterPro" id="IPR004161">
    <property type="entry name" value="EFTu-like_2"/>
</dbReference>
<dbReference type="KEGG" id="mff:MFFC18_30340"/>
<dbReference type="SUPFAM" id="SSF52540">
    <property type="entry name" value="P-loop containing nucleoside triphosphate hydrolases"/>
    <property type="match status" value="1"/>
</dbReference>
<dbReference type="GO" id="GO:0001514">
    <property type="term" value="P:selenocysteine incorporation"/>
    <property type="evidence" value="ECO:0007669"/>
    <property type="project" value="InterPro"/>
</dbReference>
<evidence type="ECO:0000256" key="1">
    <source>
        <dbReference type="ARBA" id="ARBA00004496"/>
    </source>
</evidence>
<dbReference type="InterPro" id="IPR009000">
    <property type="entry name" value="Transl_B-barrel_sf"/>
</dbReference>
<reference evidence="10 11" key="1">
    <citation type="submission" date="2019-08" db="EMBL/GenBank/DDBJ databases">
        <title>Deep-cultivation of Planctomycetes and their phenomic and genomic characterization uncovers novel biology.</title>
        <authorList>
            <person name="Wiegand S."/>
            <person name="Jogler M."/>
            <person name="Boedeker C."/>
            <person name="Pinto D."/>
            <person name="Vollmers J."/>
            <person name="Rivas-Marin E."/>
            <person name="Kohn T."/>
            <person name="Peeters S.H."/>
            <person name="Heuer A."/>
            <person name="Rast P."/>
            <person name="Oberbeckmann S."/>
            <person name="Bunk B."/>
            <person name="Jeske O."/>
            <person name="Meyerdierks A."/>
            <person name="Storesund J.E."/>
            <person name="Kallscheuer N."/>
            <person name="Luecker S."/>
            <person name="Lage O.M."/>
            <person name="Pohl T."/>
            <person name="Merkel B.J."/>
            <person name="Hornburger P."/>
            <person name="Mueller R.-W."/>
            <person name="Bruemmer F."/>
            <person name="Labrenz M."/>
            <person name="Spormann A.M."/>
            <person name="Op den Camp H."/>
            <person name="Overmann J."/>
            <person name="Amann R."/>
            <person name="Jetten M.S.M."/>
            <person name="Mascher T."/>
            <person name="Medema M.H."/>
            <person name="Devos D.P."/>
            <person name="Kaster A.-K."/>
            <person name="Ovreas L."/>
            <person name="Rohde M."/>
            <person name="Galperin M.Y."/>
            <person name="Jogler C."/>
        </authorList>
    </citation>
    <scope>NUCLEOTIDE SEQUENCE [LARGE SCALE GENOMIC DNA]</scope>
    <source>
        <strain evidence="10 11">FC18</strain>
    </source>
</reference>
<dbReference type="InterPro" id="IPR057335">
    <property type="entry name" value="Beta-barrel_SelB"/>
</dbReference>
<dbReference type="InterPro" id="IPR004535">
    <property type="entry name" value="Transl_elong_SelB"/>
</dbReference>
<dbReference type="SUPFAM" id="SSF50447">
    <property type="entry name" value="Translation proteins"/>
    <property type="match status" value="1"/>
</dbReference>
<dbReference type="Gene3D" id="1.10.10.10">
    <property type="entry name" value="Winged helix-like DNA-binding domain superfamily/Winged helix DNA-binding domain"/>
    <property type="match status" value="1"/>
</dbReference>
<dbReference type="NCBIfam" id="TIGR00475">
    <property type="entry name" value="selB"/>
    <property type="match status" value="1"/>
</dbReference>
<dbReference type="Gene3D" id="3.40.50.300">
    <property type="entry name" value="P-loop containing nucleotide triphosphate hydrolases"/>
    <property type="match status" value="1"/>
</dbReference>
<gene>
    <name evidence="10" type="primary">selB</name>
    <name evidence="10" type="ORF">MFFC18_30340</name>
</gene>
<keyword evidence="5" id="KW-0648">Protein biosynthesis</keyword>
<keyword evidence="10" id="KW-0251">Elongation factor</keyword>
<keyword evidence="6" id="KW-0342">GTP-binding</keyword>
<dbReference type="Gene3D" id="2.40.30.10">
    <property type="entry name" value="Translation factors"/>
    <property type="match status" value="1"/>
</dbReference>
<evidence type="ECO:0000256" key="2">
    <source>
        <dbReference type="ARBA" id="ARBA00015953"/>
    </source>
</evidence>
<dbReference type="GO" id="GO:0005829">
    <property type="term" value="C:cytosol"/>
    <property type="evidence" value="ECO:0007669"/>
    <property type="project" value="TreeGrafter"/>
</dbReference>
<dbReference type="Pfam" id="PF03144">
    <property type="entry name" value="GTP_EFTU_D2"/>
    <property type="match status" value="1"/>
</dbReference>
<accession>A0A5B9PCC3</accession>
<dbReference type="SUPFAM" id="SSF46785">
    <property type="entry name" value="Winged helix' DNA-binding domain"/>
    <property type="match status" value="2"/>
</dbReference>
<dbReference type="EMBL" id="CP042912">
    <property type="protein sequence ID" value="QEG23139.1"/>
    <property type="molecule type" value="Genomic_DNA"/>
</dbReference>
<dbReference type="CDD" id="cd15491">
    <property type="entry name" value="selB_III"/>
    <property type="match status" value="1"/>
</dbReference>
<evidence type="ECO:0000256" key="7">
    <source>
        <dbReference type="ARBA" id="ARBA00025526"/>
    </source>
</evidence>
<dbReference type="Pfam" id="PF25461">
    <property type="entry name" value="Beta-barrel_SelB"/>
    <property type="match status" value="1"/>
</dbReference>
<evidence type="ECO:0000313" key="11">
    <source>
        <dbReference type="Proteomes" id="UP000322214"/>
    </source>
</evidence>
<dbReference type="PANTHER" id="PTHR43721:SF22">
    <property type="entry name" value="ELONGATION FACTOR TU, MITOCHONDRIAL"/>
    <property type="match status" value="1"/>
</dbReference>
<organism evidence="10 11">
    <name type="scientific">Mariniblastus fucicola</name>
    <dbReference type="NCBI Taxonomy" id="980251"/>
    <lineage>
        <taxon>Bacteria</taxon>
        <taxon>Pseudomonadati</taxon>
        <taxon>Planctomycetota</taxon>
        <taxon>Planctomycetia</taxon>
        <taxon>Pirellulales</taxon>
        <taxon>Pirellulaceae</taxon>
        <taxon>Mariniblastus</taxon>
    </lineage>
</organism>
<dbReference type="Proteomes" id="UP000322214">
    <property type="component" value="Chromosome"/>
</dbReference>
<dbReference type="InterPro" id="IPR000795">
    <property type="entry name" value="T_Tr_GTP-bd_dom"/>
</dbReference>
<dbReference type="PROSITE" id="PS51722">
    <property type="entry name" value="G_TR_2"/>
    <property type="match status" value="1"/>
</dbReference>
<dbReference type="Pfam" id="PF00009">
    <property type="entry name" value="GTP_EFTU"/>
    <property type="match status" value="1"/>
</dbReference>
<evidence type="ECO:0000256" key="5">
    <source>
        <dbReference type="ARBA" id="ARBA00022917"/>
    </source>
</evidence>
<dbReference type="GO" id="GO:0003723">
    <property type="term" value="F:RNA binding"/>
    <property type="evidence" value="ECO:0007669"/>
    <property type="project" value="InterPro"/>
</dbReference>
<name>A0A5B9PCC3_9BACT</name>
<dbReference type="STRING" id="980251.GCA_001642875_03925"/>
<dbReference type="InterPro" id="IPR015191">
    <property type="entry name" value="SelB_WHD4"/>
</dbReference>
<dbReference type="Gene3D" id="1.10.10.2770">
    <property type="match status" value="1"/>
</dbReference>
<keyword evidence="3" id="KW-0963">Cytoplasm</keyword>
<dbReference type="InterPro" id="IPR031157">
    <property type="entry name" value="G_TR_CS"/>
</dbReference>